<gene>
    <name evidence="2" type="ORF">EVJ58_g6681</name>
</gene>
<dbReference type="SUPFAM" id="SSF53098">
    <property type="entry name" value="Ribonuclease H-like"/>
    <property type="match status" value="1"/>
</dbReference>
<name>A0A4Y9Y893_9APHY</name>
<feature type="compositionally biased region" description="Basic and acidic residues" evidence="1">
    <location>
        <begin position="99"/>
        <end position="111"/>
    </location>
</feature>
<evidence type="ECO:0000256" key="1">
    <source>
        <dbReference type="SAM" id="MobiDB-lite"/>
    </source>
</evidence>
<comment type="caution">
    <text evidence="2">The sequence shown here is derived from an EMBL/GenBank/DDBJ whole genome shotgun (WGS) entry which is preliminary data.</text>
</comment>
<sequence>MERYALRLRTLGEGHPTKAILGKEWVTSQLNVVMPFIEGSRKASRTPLRAFAKIAERSNEEFSHYSDACRPGDRLIDLDDNRIQKMFFSRDKRDRHKKHDDPPPKKKDGKISKQFRAWIKDTWTPRTFDLIFDKNTLVMWTDGSALIDRDNPDNTRCQCASAWIITKELRKVAEGAFSAGRATSYDAEVLASAKAANKVWEHVEGSTETLIFASDNIGNLQKIMKPGKGPSQLAALMTNQEAARFLEGRRDRKVIFLWSPSHVGILWNEAVDKLASDLVNDRDVPIADIVSFSFAQQGIRREMLRAWAREYKHPDHVQKANVRGVPDPSILSRPNKYLGNKMWWHKQLKPSNVRNQSFLFKTKGLKFSNQKTAKIARLLTNHFPCGEYRERFKKNGPIKCLCGRGGHKETRDHILFKCPFWIRVKKHKRSPFIGPFGWKQRHVDTYYSRTQRGWAPSDIVDFAYMNPLAATFEWAEILSKCKDDETRGDMLTLNWARLHAHTVWRQTQWLNLKGRIEKGGIHDKPFSKDHDDVINFFDEINDKAEIFAQHLSSQWEHDKEVLARFDAMPRHVVDAGDVPDEEVDEMLRVLDRHPLPRIDSLLDSAAGLTADASQLSDEFVPNRSPVGQPGDALWFTPSPGG</sequence>
<protein>
    <submittedName>
        <fullName evidence="2">Uncharacterized protein</fullName>
    </submittedName>
</protein>
<feature type="region of interest" description="Disordered" evidence="1">
    <location>
        <begin position="89"/>
        <end position="111"/>
    </location>
</feature>
<dbReference type="InterPro" id="IPR036397">
    <property type="entry name" value="RNaseH_sf"/>
</dbReference>
<dbReference type="Proteomes" id="UP000298390">
    <property type="component" value="Unassembled WGS sequence"/>
</dbReference>
<dbReference type="GO" id="GO:0003676">
    <property type="term" value="F:nucleic acid binding"/>
    <property type="evidence" value="ECO:0007669"/>
    <property type="project" value="InterPro"/>
</dbReference>
<dbReference type="InterPro" id="IPR012337">
    <property type="entry name" value="RNaseH-like_sf"/>
</dbReference>
<evidence type="ECO:0000313" key="2">
    <source>
        <dbReference type="EMBL" id="TFY58003.1"/>
    </source>
</evidence>
<dbReference type="Gene3D" id="3.30.420.10">
    <property type="entry name" value="Ribonuclease H-like superfamily/Ribonuclease H"/>
    <property type="match status" value="1"/>
</dbReference>
<organism evidence="2 3">
    <name type="scientific">Rhodofomes roseus</name>
    <dbReference type="NCBI Taxonomy" id="34475"/>
    <lineage>
        <taxon>Eukaryota</taxon>
        <taxon>Fungi</taxon>
        <taxon>Dikarya</taxon>
        <taxon>Basidiomycota</taxon>
        <taxon>Agaricomycotina</taxon>
        <taxon>Agaricomycetes</taxon>
        <taxon>Polyporales</taxon>
        <taxon>Rhodofomes</taxon>
    </lineage>
</organism>
<dbReference type="AlphaFoldDB" id="A0A4Y9Y893"/>
<dbReference type="EMBL" id="SEKV01000387">
    <property type="protein sequence ID" value="TFY58003.1"/>
    <property type="molecule type" value="Genomic_DNA"/>
</dbReference>
<evidence type="ECO:0000313" key="3">
    <source>
        <dbReference type="Proteomes" id="UP000298390"/>
    </source>
</evidence>
<proteinExistence type="predicted"/>
<reference evidence="2 3" key="1">
    <citation type="submission" date="2019-01" db="EMBL/GenBank/DDBJ databases">
        <title>Genome sequencing of the rare red list fungi Fomitopsis rosea.</title>
        <authorList>
            <person name="Buettner E."/>
            <person name="Kellner H."/>
        </authorList>
    </citation>
    <scope>NUCLEOTIDE SEQUENCE [LARGE SCALE GENOMIC DNA]</scope>
    <source>
        <strain evidence="2 3">DSM 105464</strain>
    </source>
</reference>
<accession>A0A4Y9Y893</accession>